<feature type="domain" description="SAM" evidence="4">
    <location>
        <begin position="92"/>
        <end position="156"/>
    </location>
</feature>
<dbReference type="OrthoDB" id="2155283at2759"/>
<proteinExistence type="predicted"/>
<evidence type="ECO:0000259" key="4">
    <source>
        <dbReference type="SMART" id="SM00454"/>
    </source>
</evidence>
<dbReference type="InterPro" id="IPR013761">
    <property type="entry name" value="SAM/pointed_sf"/>
</dbReference>
<evidence type="ECO:0000256" key="1">
    <source>
        <dbReference type="ARBA" id="ARBA00004496"/>
    </source>
</evidence>
<dbReference type="GO" id="GO:0000932">
    <property type="term" value="C:P-body"/>
    <property type="evidence" value="ECO:0007669"/>
    <property type="project" value="TreeGrafter"/>
</dbReference>
<evidence type="ECO:0000256" key="3">
    <source>
        <dbReference type="ARBA" id="ARBA00022884"/>
    </source>
</evidence>
<dbReference type="GO" id="GO:0003729">
    <property type="term" value="F:mRNA binding"/>
    <property type="evidence" value="ECO:0007669"/>
    <property type="project" value="TreeGrafter"/>
</dbReference>
<dbReference type="Proteomes" id="UP000789706">
    <property type="component" value="Unassembled WGS sequence"/>
</dbReference>
<dbReference type="SUPFAM" id="SSF47769">
    <property type="entry name" value="SAM/Pointed domain"/>
    <property type="match status" value="3"/>
</dbReference>
<dbReference type="InterPro" id="IPR001660">
    <property type="entry name" value="SAM"/>
</dbReference>
<keyword evidence="6" id="KW-1185">Reference proteome</keyword>
<gene>
    <name evidence="5" type="ORF">DEBURN_LOCUS9975</name>
</gene>
<evidence type="ECO:0000313" key="5">
    <source>
        <dbReference type="EMBL" id="CAG8611054.1"/>
    </source>
</evidence>
<organism evidence="5 6">
    <name type="scientific">Diversispora eburnea</name>
    <dbReference type="NCBI Taxonomy" id="1213867"/>
    <lineage>
        <taxon>Eukaryota</taxon>
        <taxon>Fungi</taxon>
        <taxon>Fungi incertae sedis</taxon>
        <taxon>Mucoromycota</taxon>
        <taxon>Glomeromycotina</taxon>
        <taxon>Glomeromycetes</taxon>
        <taxon>Diversisporales</taxon>
        <taxon>Diversisporaceae</taxon>
        <taxon>Diversispora</taxon>
    </lineage>
</organism>
<dbReference type="EMBL" id="CAJVPK010002347">
    <property type="protein sequence ID" value="CAG8611054.1"/>
    <property type="molecule type" value="Genomic_DNA"/>
</dbReference>
<sequence>MESMELGEYVDCFRNKNWKQIIELGHDELEELGVNNSNARKAMLWQFWRVKKAVKEGYELPLPKFLLNLSEEEEKNLEPEERFKLFDSYVKVNFKLLENFPKWLEGLKLEKFAPIFSNMYWQNIIQLDGDELEELGIRPNSKRQLLMRNFRRIMRVMFALNQKVYVRNTKMTAEERDLYHNTYVEIDWNLLEDFPSWLKGLGFFEFSSCFKDLEWRRIIEMDYDELEEIEGYMLPFPKRLLISMNIKDEDIQDPLERLKLIVDFYRVDFNMIEKRDIGALLASLKLKQYAPNFVKLDWDEAINMRYYELEELGINSYVARQTIYKKFQDIKSAIAQTRGSRRPYEADVSKKETTEQFEYDELEDEKYNVRYM</sequence>
<dbReference type="GO" id="GO:0000289">
    <property type="term" value="P:nuclear-transcribed mRNA poly(A) tail shortening"/>
    <property type="evidence" value="ECO:0007669"/>
    <property type="project" value="TreeGrafter"/>
</dbReference>
<keyword evidence="3" id="KW-0694">RNA-binding</keyword>
<dbReference type="PANTHER" id="PTHR12515:SF5">
    <property type="entry name" value="PROTEIN SMAUG"/>
    <property type="match status" value="1"/>
</dbReference>
<comment type="subcellular location">
    <subcellularLocation>
        <location evidence="1">Cytoplasm</location>
    </subcellularLocation>
</comment>
<dbReference type="InterPro" id="IPR050897">
    <property type="entry name" value="SMAUG/VTS1_RNA-bind"/>
</dbReference>
<dbReference type="Pfam" id="PF07647">
    <property type="entry name" value="SAM_2"/>
    <property type="match status" value="2"/>
</dbReference>
<dbReference type="SMART" id="SM00454">
    <property type="entry name" value="SAM"/>
    <property type="match status" value="2"/>
</dbReference>
<feature type="domain" description="SAM" evidence="4">
    <location>
        <begin position="269"/>
        <end position="333"/>
    </location>
</feature>
<evidence type="ECO:0000256" key="2">
    <source>
        <dbReference type="ARBA" id="ARBA00022490"/>
    </source>
</evidence>
<comment type="caution">
    <text evidence="5">The sequence shown here is derived from an EMBL/GenBank/DDBJ whole genome shotgun (WGS) entry which is preliminary data.</text>
</comment>
<protein>
    <submittedName>
        <fullName evidence="5">961_t:CDS:1</fullName>
    </submittedName>
</protein>
<reference evidence="5" key="1">
    <citation type="submission" date="2021-06" db="EMBL/GenBank/DDBJ databases">
        <authorList>
            <person name="Kallberg Y."/>
            <person name="Tangrot J."/>
            <person name="Rosling A."/>
        </authorList>
    </citation>
    <scope>NUCLEOTIDE SEQUENCE</scope>
    <source>
        <strain evidence="5">AZ414A</strain>
    </source>
</reference>
<accession>A0A9N9GIN2</accession>
<dbReference type="PANTHER" id="PTHR12515">
    <property type="entry name" value="STERILE ALPHA MOTIF DOMAIN CONTAINING PROTEIN 4-RELATED"/>
    <property type="match status" value="1"/>
</dbReference>
<evidence type="ECO:0000313" key="6">
    <source>
        <dbReference type="Proteomes" id="UP000789706"/>
    </source>
</evidence>
<keyword evidence="2" id="KW-0963">Cytoplasm</keyword>
<dbReference type="AlphaFoldDB" id="A0A9N9GIN2"/>
<name>A0A9N9GIN2_9GLOM</name>
<dbReference type="Gene3D" id="1.10.150.50">
    <property type="entry name" value="Transcription Factor, Ets-1"/>
    <property type="match status" value="4"/>
</dbReference>